<dbReference type="CDD" id="cd04647">
    <property type="entry name" value="LbH_MAT_like"/>
    <property type="match status" value="1"/>
</dbReference>
<sequence length="251" mass="27485">MLDNNQIQQYIAKFPDSFQHGMSQFALLIKMVSGLFRNQVLFVKGAKGNQISIGKTKHRSRIVIKFDKRAKGNRVVIGNNFNGNVNILIKGSNSTLYIGDDAVIKKSKFSLLRDNALFAVGEHVGIRAGANIKSYGQLVLGDDAMLSANILIQEYDGHPIFDEQGNVLNHRISGVYVGPHVWLCRDVKIIKGVTIGKGSIIGAFSILTKSVPSDAIAVGIPAKVVKEGGIYWARNHSEKELSKAKAFYAMD</sequence>
<dbReference type="InterPro" id="IPR051159">
    <property type="entry name" value="Hexapeptide_acetyltransf"/>
</dbReference>
<dbReference type="PANTHER" id="PTHR23416:SF78">
    <property type="entry name" value="LIPOPOLYSACCHARIDE BIOSYNTHESIS O-ACETYL TRANSFERASE WBBJ-RELATED"/>
    <property type="match status" value="1"/>
</dbReference>
<protein>
    <recommendedName>
        <fullName evidence="3">Acyltransferase</fullName>
    </recommendedName>
</protein>
<dbReference type="RefSeq" id="WP_038192362.1">
    <property type="nucleotide sequence ID" value="NZ_JRWP01000044.1"/>
</dbReference>
<name>A0A0A5HPJ5_PHOS4</name>
<dbReference type="PANTHER" id="PTHR23416">
    <property type="entry name" value="SIALIC ACID SYNTHASE-RELATED"/>
    <property type="match status" value="1"/>
</dbReference>
<dbReference type="AlphaFoldDB" id="A0A0A5HPJ5"/>
<evidence type="ECO:0008006" key="3">
    <source>
        <dbReference type="Google" id="ProtNLM"/>
    </source>
</evidence>
<dbReference type="OrthoDB" id="9815592at2"/>
<reference evidence="1 2" key="1">
    <citation type="submission" date="2014-10" db="EMBL/GenBank/DDBJ databases">
        <title>Genome sequencing of Vibrio sinaloensis T08.</title>
        <authorList>
            <person name="Chan K.-G."/>
            <person name="Mohamad N.I."/>
        </authorList>
    </citation>
    <scope>NUCLEOTIDE SEQUENCE [LARGE SCALE GENOMIC DNA]</scope>
    <source>
        <strain evidence="1 2">T08</strain>
    </source>
</reference>
<evidence type="ECO:0000313" key="1">
    <source>
        <dbReference type="EMBL" id="KGY07472.1"/>
    </source>
</evidence>
<dbReference type="Pfam" id="PF00132">
    <property type="entry name" value="Hexapep"/>
    <property type="match status" value="1"/>
</dbReference>
<dbReference type="Gene3D" id="2.160.10.10">
    <property type="entry name" value="Hexapeptide repeat proteins"/>
    <property type="match status" value="1"/>
</dbReference>
<dbReference type="InterPro" id="IPR001451">
    <property type="entry name" value="Hexapep"/>
</dbReference>
<dbReference type="InterPro" id="IPR011004">
    <property type="entry name" value="Trimer_LpxA-like_sf"/>
</dbReference>
<dbReference type="SUPFAM" id="SSF51161">
    <property type="entry name" value="Trimeric LpxA-like enzymes"/>
    <property type="match status" value="1"/>
</dbReference>
<dbReference type="Proteomes" id="UP000030451">
    <property type="component" value="Unassembled WGS sequence"/>
</dbReference>
<proteinExistence type="predicted"/>
<comment type="caution">
    <text evidence="1">The sequence shown here is derived from an EMBL/GenBank/DDBJ whole genome shotgun (WGS) entry which is preliminary data.</text>
</comment>
<evidence type="ECO:0000313" key="2">
    <source>
        <dbReference type="Proteomes" id="UP000030451"/>
    </source>
</evidence>
<accession>A0A0A5HPJ5</accession>
<dbReference type="EMBL" id="JRWP01000044">
    <property type="protein sequence ID" value="KGY07472.1"/>
    <property type="molecule type" value="Genomic_DNA"/>
</dbReference>
<gene>
    <name evidence="1" type="ORF">NM06_16820</name>
</gene>
<organism evidence="1 2">
    <name type="scientific">Photobacterium sp. (strain ATCC 43367)</name>
    <dbReference type="NCBI Taxonomy" id="379097"/>
    <lineage>
        <taxon>Bacteria</taxon>
        <taxon>Pseudomonadati</taxon>
        <taxon>Pseudomonadota</taxon>
        <taxon>Gammaproteobacteria</taxon>
        <taxon>Vibrionales</taxon>
        <taxon>Vibrionaceae</taxon>
        <taxon>Vibrio</taxon>
        <taxon>Vibrio oreintalis group</taxon>
    </lineage>
</organism>